<organism evidence="1 2">
    <name type="scientific">Persicirhabdus sediminis</name>
    <dbReference type="NCBI Taxonomy" id="454144"/>
    <lineage>
        <taxon>Bacteria</taxon>
        <taxon>Pseudomonadati</taxon>
        <taxon>Verrucomicrobiota</taxon>
        <taxon>Verrucomicrobiia</taxon>
        <taxon>Verrucomicrobiales</taxon>
        <taxon>Verrucomicrobiaceae</taxon>
        <taxon>Persicirhabdus</taxon>
    </lineage>
</organism>
<dbReference type="EC" id="5.1.3.32" evidence="1"/>
<dbReference type="SUPFAM" id="SSF54909">
    <property type="entry name" value="Dimeric alpha+beta barrel"/>
    <property type="match status" value="2"/>
</dbReference>
<keyword evidence="1" id="KW-0413">Isomerase</keyword>
<dbReference type="PANTHER" id="PTHR34389:SF2">
    <property type="entry name" value="L-RHAMNOSE MUTAROTASE"/>
    <property type="match status" value="1"/>
</dbReference>
<comment type="caution">
    <text evidence="1">The sequence shown here is derived from an EMBL/GenBank/DDBJ whole genome shotgun (WGS) entry which is preliminary data.</text>
</comment>
<protein>
    <submittedName>
        <fullName evidence="1">L-rhamnose mutarotase</fullName>
        <ecNumber evidence="1">5.1.3.32</ecNumber>
    </submittedName>
</protein>
<keyword evidence="2" id="KW-1185">Reference proteome</keyword>
<dbReference type="EMBL" id="JAENIM010000023">
    <property type="protein sequence ID" value="MBK1790566.1"/>
    <property type="molecule type" value="Genomic_DNA"/>
</dbReference>
<gene>
    <name evidence="1" type="ORF">JIN82_05270</name>
</gene>
<reference evidence="1" key="1">
    <citation type="submission" date="2021-01" db="EMBL/GenBank/DDBJ databases">
        <title>Modified the classification status of verrucomicrobia.</title>
        <authorList>
            <person name="Feng X."/>
        </authorList>
    </citation>
    <scope>NUCLEOTIDE SEQUENCE</scope>
    <source>
        <strain evidence="1">_KCTC 22039</strain>
    </source>
</reference>
<dbReference type="InterPro" id="IPR011008">
    <property type="entry name" value="Dimeric_a/b-barrel"/>
</dbReference>
<dbReference type="AlphaFoldDB" id="A0A8J7MCJ6"/>
<dbReference type="Pfam" id="PF05336">
    <property type="entry name" value="rhaM"/>
    <property type="match status" value="1"/>
</dbReference>
<dbReference type="Proteomes" id="UP000624703">
    <property type="component" value="Unassembled WGS sequence"/>
</dbReference>
<dbReference type="Gene3D" id="3.30.70.100">
    <property type="match status" value="1"/>
</dbReference>
<dbReference type="InterPro" id="IPR008000">
    <property type="entry name" value="Rham/fucose_mutarotase"/>
</dbReference>
<sequence length="241" mass="27395">MNLLPKKYCAGFTFFKDGELEQYKAANAEMPSGTLDTLAANGATNLSMFTAEVDGKDVAFNHFRLDSPNYYKPFAKAAKVPQIAEWFGKCAQHQQPHPFSAKQGKMWRALEPVYFTEGNKSEPKGPVRKVAAVTGLKFEKEMQYRTLHLTPWQGVLDTIAKANIRNYSIYLTDIGDKLYLFSYFEYIGDSYKKDMEAIGDCPVTQRWWKHTDPCQIPLPTAAAKNEIWTVMDEIPWGAQLK</sequence>
<evidence type="ECO:0000313" key="2">
    <source>
        <dbReference type="Proteomes" id="UP000624703"/>
    </source>
</evidence>
<name>A0A8J7MCJ6_9BACT</name>
<evidence type="ECO:0000313" key="1">
    <source>
        <dbReference type="EMBL" id="MBK1790566.1"/>
    </source>
</evidence>
<accession>A0A8J7MCJ6</accession>
<dbReference type="GO" id="GO:0062192">
    <property type="term" value="F:L-rhamnose mutarotase activity"/>
    <property type="evidence" value="ECO:0007669"/>
    <property type="project" value="UniProtKB-EC"/>
</dbReference>
<proteinExistence type="predicted"/>
<dbReference type="PANTHER" id="PTHR34389">
    <property type="entry name" value="L-RHAMNOSE MUTAROTASE"/>
    <property type="match status" value="1"/>
</dbReference>
<dbReference type="RefSeq" id="WP_200310600.1">
    <property type="nucleotide sequence ID" value="NZ_JAENIM010000023.1"/>
</dbReference>